<proteinExistence type="inferred from homology"/>
<dbReference type="eggNOG" id="COG0619">
    <property type="taxonomic scope" value="Bacteria"/>
</dbReference>
<keyword evidence="3 7" id="KW-0812">Transmembrane</keyword>
<evidence type="ECO:0000256" key="2">
    <source>
        <dbReference type="ARBA" id="ARBA00008564"/>
    </source>
</evidence>
<dbReference type="AlphaFoldDB" id="Q2IUX6"/>
<name>Q2IUX6_RHOP2</name>
<accession>Q2IUX6</accession>
<comment type="subcellular location">
    <subcellularLocation>
        <location evidence="1">Membrane</location>
        <topology evidence="1">Multi-pass membrane protein</topology>
    </subcellularLocation>
</comment>
<dbReference type="RefSeq" id="WP_011442168.1">
    <property type="nucleotide sequence ID" value="NC_007778.1"/>
</dbReference>
<comment type="similarity">
    <text evidence="2">Belongs to the CbiQ family.</text>
</comment>
<dbReference type="STRING" id="316058.RPB_3288"/>
<evidence type="ECO:0000256" key="4">
    <source>
        <dbReference type="ARBA" id="ARBA00022989"/>
    </source>
</evidence>
<feature type="transmembrane region" description="Helical" evidence="7">
    <location>
        <begin position="12"/>
        <end position="34"/>
    </location>
</feature>
<dbReference type="Pfam" id="PF02361">
    <property type="entry name" value="CbiQ"/>
    <property type="match status" value="1"/>
</dbReference>
<evidence type="ECO:0000313" key="8">
    <source>
        <dbReference type="EMBL" id="ABD07984.1"/>
    </source>
</evidence>
<dbReference type="HOGENOM" id="CLU_056469_4_2_5"/>
<dbReference type="PANTHER" id="PTHR33514:SF13">
    <property type="entry name" value="PROTEIN ABCI12, CHLOROPLASTIC"/>
    <property type="match status" value="1"/>
</dbReference>
<feature type="compositionally biased region" description="Low complexity" evidence="6">
    <location>
        <begin position="203"/>
        <end position="216"/>
    </location>
</feature>
<evidence type="ECO:0000256" key="1">
    <source>
        <dbReference type="ARBA" id="ARBA00004141"/>
    </source>
</evidence>
<keyword evidence="5 7" id="KW-0472">Membrane</keyword>
<evidence type="ECO:0000256" key="6">
    <source>
        <dbReference type="SAM" id="MobiDB-lite"/>
    </source>
</evidence>
<dbReference type="OrthoDB" id="5868344at2"/>
<dbReference type="EMBL" id="CP000250">
    <property type="protein sequence ID" value="ABD07984.1"/>
    <property type="molecule type" value="Genomic_DNA"/>
</dbReference>
<keyword evidence="9" id="KW-1185">Reference proteome</keyword>
<evidence type="ECO:0000313" key="9">
    <source>
        <dbReference type="Proteomes" id="UP000008809"/>
    </source>
</evidence>
<dbReference type="PANTHER" id="PTHR33514">
    <property type="entry name" value="PROTEIN ABCI12, CHLOROPLASTIC"/>
    <property type="match status" value="1"/>
</dbReference>
<dbReference type="KEGG" id="rpb:RPB_3288"/>
<evidence type="ECO:0000256" key="3">
    <source>
        <dbReference type="ARBA" id="ARBA00022692"/>
    </source>
</evidence>
<protein>
    <submittedName>
        <fullName evidence="8">Cobalt transport protein</fullName>
    </submittedName>
</protein>
<dbReference type="GO" id="GO:0005886">
    <property type="term" value="C:plasma membrane"/>
    <property type="evidence" value="ECO:0007669"/>
    <property type="project" value="UniProtKB-ARBA"/>
</dbReference>
<gene>
    <name evidence="8" type="ordered locus">RPB_3288</name>
</gene>
<evidence type="ECO:0000256" key="5">
    <source>
        <dbReference type="ARBA" id="ARBA00023136"/>
    </source>
</evidence>
<dbReference type="CDD" id="cd16914">
    <property type="entry name" value="EcfT"/>
    <property type="match status" value="1"/>
</dbReference>
<evidence type="ECO:0000256" key="7">
    <source>
        <dbReference type="SAM" id="Phobius"/>
    </source>
</evidence>
<keyword evidence="4 7" id="KW-1133">Transmembrane helix</keyword>
<feature type="region of interest" description="Disordered" evidence="6">
    <location>
        <begin position="197"/>
        <end position="216"/>
    </location>
</feature>
<dbReference type="Proteomes" id="UP000008809">
    <property type="component" value="Chromosome"/>
</dbReference>
<organism evidence="8 9">
    <name type="scientific">Rhodopseudomonas palustris (strain HaA2)</name>
    <dbReference type="NCBI Taxonomy" id="316058"/>
    <lineage>
        <taxon>Bacteria</taxon>
        <taxon>Pseudomonadati</taxon>
        <taxon>Pseudomonadota</taxon>
        <taxon>Alphaproteobacteria</taxon>
        <taxon>Hyphomicrobiales</taxon>
        <taxon>Nitrobacteraceae</taxon>
        <taxon>Rhodopseudomonas</taxon>
    </lineage>
</organism>
<sequence>MIGAVRRWGASAPLVAVPVGWKLALLALLGASVAFIDRPWMLACGVASAACALMLTGASPRALWAGLKGTTIIVGCIGLFDYWSHGLASAAAVTTRLMILIGFAQAVTTSSTVPAMTAAIETALRPLQWIGLLDAERAGLTLTLAIRFVPLILDEIAAIREAQRVRGLDRSIVALAVPLVVKIILRAQDLADAIDLRGPPPRQGRQPVAVAASAESRAQRRAARRACGAVPYDVSALEVGGGKRGDTAP</sequence>
<reference evidence="8 9" key="1">
    <citation type="submission" date="2006-01" db="EMBL/GenBank/DDBJ databases">
        <title>Complete sequence of Rhodopseudomonas palustris HaA2.</title>
        <authorList>
            <consortium name="US DOE Joint Genome Institute"/>
            <person name="Copeland A."/>
            <person name="Lucas S."/>
            <person name="Lapidus A."/>
            <person name="Barry K."/>
            <person name="Detter J.C."/>
            <person name="Glavina T."/>
            <person name="Hammon N."/>
            <person name="Israni S."/>
            <person name="Pitluck S."/>
            <person name="Chain P."/>
            <person name="Malfatti S."/>
            <person name="Shin M."/>
            <person name="Vergez L."/>
            <person name="Schmutz J."/>
            <person name="Larimer F."/>
            <person name="Land M."/>
            <person name="Hauser L."/>
            <person name="Pelletier D.A."/>
            <person name="Kyrpides N."/>
            <person name="Anderson I."/>
            <person name="Oda Y."/>
            <person name="Harwood C.S."/>
            <person name="Richardson P."/>
        </authorList>
    </citation>
    <scope>NUCLEOTIDE SEQUENCE [LARGE SCALE GENOMIC DNA]</scope>
    <source>
        <strain evidence="8 9">HaA2</strain>
    </source>
</reference>
<dbReference type="InterPro" id="IPR003339">
    <property type="entry name" value="ABC/ECF_trnsptr_transmembrane"/>
</dbReference>